<proteinExistence type="predicted"/>
<sequence length="45" mass="5032">MHRILNVIGIALTIASLACIFSAHSWQWTGPRAYQSAALVCFLHY</sequence>
<organism evidence="1 2">
    <name type="scientific">Parascaris equorum</name>
    <name type="common">Equine roundworm</name>
    <dbReference type="NCBI Taxonomy" id="6256"/>
    <lineage>
        <taxon>Eukaryota</taxon>
        <taxon>Metazoa</taxon>
        <taxon>Ecdysozoa</taxon>
        <taxon>Nematoda</taxon>
        <taxon>Chromadorea</taxon>
        <taxon>Rhabditida</taxon>
        <taxon>Spirurina</taxon>
        <taxon>Ascaridomorpha</taxon>
        <taxon>Ascaridoidea</taxon>
        <taxon>Ascarididae</taxon>
        <taxon>Parascaris</taxon>
    </lineage>
</organism>
<dbReference type="PROSITE" id="PS51257">
    <property type="entry name" value="PROKAR_LIPOPROTEIN"/>
    <property type="match status" value="1"/>
</dbReference>
<dbReference type="Proteomes" id="UP000887564">
    <property type="component" value="Unplaced"/>
</dbReference>
<name>A0A914RKP9_PAREQ</name>
<dbReference type="WBParaSite" id="PEQ_0000536201-mRNA-1">
    <property type="protein sequence ID" value="PEQ_0000536201-mRNA-1"/>
    <property type="gene ID" value="PEQ_0000536201"/>
</dbReference>
<reference evidence="2" key="1">
    <citation type="submission" date="2022-11" db="UniProtKB">
        <authorList>
            <consortium name="WormBaseParasite"/>
        </authorList>
    </citation>
    <scope>IDENTIFICATION</scope>
</reference>
<keyword evidence="1" id="KW-1185">Reference proteome</keyword>
<dbReference type="AlphaFoldDB" id="A0A914RKP9"/>
<evidence type="ECO:0000313" key="2">
    <source>
        <dbReference type="WBParaSite" id="PEQ_0000536201-mRNA-1"/>
    </source>
</evidence>
<protein>
    <submittedName>
        <fullName evidence="2">Uncharacterized protein</fullName>
    </submittedName>
</protein>
<evidence type="ECO:0000313" key="1">
    <source>
        <dbReference type="Proteomes" id="UP000887564"/>
    </source>
</evidence>
<accession>A0A914RKP9</accession>